<dbReference type="InterPro" id="IPR020471">
    <property type="entry name" value="AKR"/>
</dbReference>
<comment type="similarity">
    <text evidence="1">Belongs to the aldo/keto reductase family.</text>
</comment>
<evidence type="ECO:0000256" key="1">
    <source>
        <dbReference type="ARBA" id="ARBA00007905"/>
    </source>
</evidence>
<reference evidence="8 9" key="1">
    <citation type="submission" date="2023-03" db="EMBL/GenBank/DDBJ databases">
        <title>Genome insight into feeding habits of ladybird beetles.</title>
        <authorList>
            <person name="Li H.-S."/>
            <person name="Huang Y.-H."/>
            <person name="Pang H."/>
        </authorList>
    </citation>
    <scope>NUCLEOTIDE SEQUENCE [LARGE SCALE GENOMIC DNA]</scope>
    <source>
        <strain evidence="8">SYSU_2023b</strain>
        <tissue evidence="8">Whole body</tissue>
    </source>
</reference>
<dbReference type="EMBL" id="JARQZJ010000071">
    <property type="protein sequence ID" value="KAK9881837.1"/>
    <property type="molecule type" value="Genomic_DNA"/>
</dbReference>
<proteinExistence type="inferred from homology"/>
<dbReference type="EMBL" id="JARQZJ010000093">
    <property type="protein sequence ID" value="KAK9884394.1"/>
    <property type="molecule type" value="Genomic_DNA"/>
</dbReference>
<feature type="active site" description="Proton donor" evidence="4">
    <location>
        <position position="51"/>
    </location>
</feature>
<dbReference type="GO" id="GO:0016616">
    <property type="term" value="F:oxidoreductase activity, acting on the CH-OH group of donors, NAD or NADP as acceptor"/>
    <property type="evidence" value="ECO:0007669"/>
    <property type="project" value="UniProtKB-ARBA"/>
</dbReference>
<dbReference type="SUPFAM" id="SSF51430">
    <property type="entry name" value="NAD(P)-linked oxidoreductase"/>
    <property type="match status" value="1"/>
</dbReference>
<dbReference type="PANTHER" id="PTHR43827">
    <property type="entry name" value="2,5-DIKETO-D-GLUCONIC ACID REDUCTASE"/>
    <property type="match status" value="1"/>
</dbReference>
<evidence type="ECO:0000256" key="4">
    <source>
        <dbReference type="PIRSR" id="PIRSR000097-1"/>
    </source>
</evidence>
<dbReference type="Gene3D" id="3.20.20.100">
    <property type="entry name" value="NADP-dependent oxidoreductase domain"/>
    <property type="match status" value="1"/>
</dbReference>
<dbReference type="PRINTS" id="PR00069">
    <property type="entry name" value="ALDKETRDTASE"/>
</dbReference>
<dbReference type="CDD" id="cd19071">
    <property type="entry name" value="AKR_AKR1-5-like"/>
    <property type="match status" value="1"/>
</dbReference>
<evidence type="ECO:0000256" key="5">
    <source>
        <dbReference type="PIRSR" id="PIRSR000097-2"/>
    </source>
</evidence>
<dbReference type="PIRSF" id="PIRSF000097">
    <property type="entry name" value="AKR"/>
    <property type="match status" value="1"/>
</dbReference>
<evidence type="ECO:0000313" key="7">
    <source>
        <dbReference type="EMBL" id="KAK9881837.1"/>
    </source>
</evidence>
<protein>
    <recommendedName>
        <fullName evidence="6">NADP-dependent oxidoreductase domain-containing protein</fullName>
    </recommendedName>
</protein>
<dbReference type="InterPro" id="IPR036812">
    <property type="entry name" value="NAD(P)_OxRdtase_dom_sf"/>
</dbReference>
<comment type="caution">
    <text evidence="8">The sequence shown here is derived from an EMBL/GenBank/DDBJ whole genome shotgun (WGS) entry which is preliminary data.</text>
</comment>
<keyword evidence="3" id="KW-0560">Oxidoreductase</keyword>
<dbReference type="PANTHER" id="PTHR43827:SF3">
    <property type="entry name" value="NADP-DEPENDENT OXIDOREDUCTASE DOMAIN-CONTAINING PROTEIN"/>
    <property type="match status" value="1"/>
</dbReference>
<dbReference type="AlphaFoldDB" id="A0AAW1UU84"/>
<evidence type="ECO:0000313" key="9">
    <source>
        <dbReference type="Proteomes" id="UP001431783"/>
    </source>
</evidence>
<sequence length="305" mass="34642">MPRNTRARPSLSLCGTSIPAMGLGLYRPIDTQTLSIALKHGYRHFNTAFHYRIGERQRGTIAKWFEDNIVQRDDLFFTADIHVVLTTMALDIATVHPPYGDYVDLCLLHLPDYTKDISSTEKKFETQCLPVTDGILMTWWKKVEELHMAKKARFIGLANFSAEQINFILHNAEIKPSVVQIAFHPHFQNNDIISLCERNGILVSAYQPIPASTLVDFLNNTENDVLITQDPTLNVLATCHNKTPLQIALRYAYQRNMAVTTTTTSAEQLIQNMQIFDFTLTREDMETLRNLDNANKVDDANNGNT</sequence>
<dbReference type="Proteomes" id="UP001431783">
    <property type="component" value="Unassembled WGS sequence"/>
</dbReference>
<evidence type="ECO:0000259" key="6">
    <source>
        <dbReference type="Pfam" id="PF00248"/>
    </source>
</evidence>
<dbReference type="InterPro" id="IPR023210">
    <property type="entry name" value="NADP_OxRdtase_dom"/>
</dbReference>
<evidence type="ECO:0000256" key="3">
    <source>
        <dbReference type="ARBA" id="ARBA00023002"/>
    </source>
</evidence>
<accession>A0AAW1UU84</accession>
<keyword evidence="2" id="KW-0521">NADP</keyword>
<dbReference type="Pfam" id="PF00248">
    <property type="entry name" value="Aldo_ket_red"/>
    <property type="match status" value="1"/>
</dbReference>
<organism evidence="8 9">
    <name type="scientific">Henosepilachna vigintioctopunctata</name>
    <dbReference type="NCBI Taxonomy" id="420089"/>
    <lineage>
        <taxon>Eukaryota</taxon>
        <taxon>Metazoa</taxon>
        <taxon>Ecdysozoa</taxon>
        <taxon>Arthropoda</taxon>
        <taxon>Hexapoda</taxon>
        <taxon>Insecta</taxon>
        <taxon>Pterygota</taxon>
        <taxon>Neoptera</taxon>
        <taxon>Endopterygota</taxon>
        <taxon>Coleoptera</taxon>
        <taxon>Polyphaga</taxon>
        <taxon>Cucujiformia</taxon>
        <taxon>Coccinelloidea</taxon>
        <taxon>Coccinellidae</taxon>
        <taxon>Epilachninae</taxon>
        <taxon>Epilachnini</taxon>
        <taxon>Henosepilachna</taxon>
    </lineage>
</organism>
<gene>
    <name evidence="8" type="ORF">WA026_007235</name>
    <name evidence="7" type="ORF">WA026_018024</name>
</gene>
<feature type="binding site" evidence="5">
    <location>
        <position position="109"/>
    </location>
    <ligand>
        <name>substrate</name>
    </ligand>
</feature>
<feature type="domain" description="NADP-dependent oxidoreductase" evidence="6">
    <location>
        <begin position="101"/>
        <end position="292"/>
    </location>
</feature>
<name>A0AAW1UU84_9CUCU</name>
<evidence type="ECO:0000313" key="8">
    <source>
        <dbReference type="EMBL" id="KAK9884394.1"/>
    </source>
</evidence>
<evidence type="ECO:0000256" key="2">
    <source>
        <dbReference type="ARBA" id="ARBA00022857"/>
    </source>
</evidence>
<keyword evidence="9" id="KW-1185">Reference proteome</keyword>